<dbReference type="InterPro" id="IPR019734">
    <property type="entry name" value="TPR_rpt"/>
</dbReference>
<dbReference type="PANTHER" id="PTHR38462:SF1">
    <property type="entry name" value="YPRB RIBONUCLEASE H-LIKE DOMAIN-CONTAINING PROTEIN"/>
    <property type="match status" value="1"/>
</dbReference>
<dbReference type="EMBL" id="BMOF01000004">
    <property type="protein sequence ID" value="GGJ93241.1"/>
    <property type="molecule type" value="Genomic_DNA"/>
</dbReference>
<dbReference type="Gene3D" id="1.25.40.10">
    <property type="entry name" value="Tetratricopeptide repeat domain"/>
    <property type="match status" value="1"/>
</dbReference>
<dbReference type="InterPro" id="IPR011990">
    <property type="entry name" value="TPR-like_helical_dom_sf"/>
</dbReference>
<dbReference type="PANTHER" id="PTHR38462">
    <property type="entry name" value="EXONUCLEASE-LIKE PROTEIN"/>
    <property type="match status" value="1"/>
</dbReference>
<dbReference type="SUPFAM" id="SSF53098">
    <property type="entry name" value="Ribonuclease H-like"/>
    <property type="match status" value="1"/>
</dbReference>
<dbReference type="Pfam" id="PF13482">
    <property type="entry name" value="RNase_H_2"/>
    <property type="match status" value="1"/>
</dbReference>
<reference evidence="2" key="2">
    <citation type="submission" date="2020-09" db="EMBL/GenBank/DDBJ databases">
        <authorList>
            <person name="Sun Q."/>
            <person name="Ohkuma M."/>
        </authorList>
    </citation>
    <scope>NUCLEOTIDE SEQUENCE</scope>
    <source>
        <strain evidence="2">JCM 14719</strain>
    </source>
</reference>
<accession>A0A8J3B4M8</accession>
<evidence type="ECO:0000313" key="2">
    <source>
        <dbReference type="EMBL" id="GGJ93241.1"/>
    </source>
</evidence>
<organism evidence="2 3">
    <name type="scientific">Calditerricola satsumensis</name>
    <dbReference type="NCBI Taxonomy" id="373054"/>
    <lineage>
        <taxon>Bacteria</taxon>
        <taxon>Bacillati</taxon>
        <taxon>Bacillota</taxon>
        <taxon>Bacilli</taxon>
        <taxon>Bacillales</taxon>
        <taxon>Bacillaceae</taxon>
        <taxon>Calditerricola</taxon>
    </lineage>
</organism>
<dbReference type="InterPro" id="IPR038720">
    <property type="entry name" value="YprB_RNase_H-like_dom"/>
</dbReference>
<protein>
    <recommendedName>
        <fullName evidence="1">YprB ribonuclease H-like domain-containing protein</fullName>
    </recommendedName>
</protein>
<dbReference type="SUPFAM" id="SSF48452">
    <property type="entry name" value="TPR-like"/>
    <property type="match status" value="1"/>
</dbReference>
<dbReference type="AlphaFoldDB" id="A0A8J3B4M8"/>
<proteinExistence type="predicted"/>
<keyword evidence="3" id="KW-1185">Reference proteome</keyword>
<dbReference type="Proteomes" id="UP000637720">
    <property type="component" value="Unassembled WGS sequence"/>
</dbReference>
<reference evidence="2" key="1">
    <citation type="journal article" date="2014" name="Int. J. Syst. Evol. Microbiol.">
        <title>Complete genome sequence of Corynebacterium casei LMG S-19264T (=DSM 44701T), isolated from a smear-ripened cheese.</title>
        <authorList>
            <consortium name="US DOE Joint Genome Institute (JGI-PGF)"/>
            <person name="Walter F."/>
            <person name="Albersmeier A."/>
            <person name="Kalinowski J."/>
            <person name="Ruckert C."/>
        </authorList>
    </citation>
    <scope>NUCLEOTIDE SEQUENCE</scope>
    <source>
        <strain evidence="2">JCM 14719</strain>
    </source>
</reference>
<dbReference type="Pfam" id="PF13176">
    <property type="entry name" value="TPR_7"/>
    <property type="match status" value="1"/>
</dbReference>
<comment type="caution">
    <text evidence="2">The sequence shown here is derived from an EMBL/GenBank/DDBJ whole genome shotgun (WGS) entry which is preliminary data.</text>
</comment>
<feature type="domain" description="YprB ribonuclease H-like" evidence="1">
    <location>
        <begin position="108"/>
        <end position="275"/>
    </location>
</feature>
<evidence type="ECO:0000313" key="3">
    <source>
        <dbReference type="Proteomes" id="UP000637720"/>
    </source>
</evidence>
<dbReference type="RefSeq" id="WP_188816642.1">
    <property type="nucleotide sequence ID" value="NZ_BMOF01000004.1"/>
</dbReference>
<dbReference type="InterPro" id="IPR012337">
    <property type="entry name" value="RNaseH-like_sf"/>
</dbReference>
<name>A0A8J3B4M8_9BACI</name>
<gene>
    <name evidence="2" type="primary">yprB</name>
    <name evidence="2" type="ORF">GCM10007043_03680</name>
</gene>
<evidence type="ECO:0000259" key="1">
    <source>
        <dbReference type="Pfam" id="PF13482"/>
    </source>
</evidence>
<sequence>MASLRERLRRLVGSGGRAEAACAAERAGAAVGAPEGPGAPEEGDGRWQALGLRAEAVGGLRVFVRRVTVPLDARYGRVRLGDALDLSPEAVGRLGGAQQPPVPPSKLLFLDAETTGLGSGAGTFPFLYGLVRFAGDHVHLEQLLVPRPEEEAAALEAVRAAVAASGGLVTFNGKAFDWNQLVTRCVLSGVAVPPAPDVHLDLLHAARRLWRADHACDLATLERLQLGASRAGDIPGALVPEHYRRYLATGDPGYLAGVLAHNERDLLALVALLVRLGRLVEAVQGGSLADAERTEELSAGACLGLARMLERDGRWDEAAALYERLLDVPGFRREARQALTVLYKRLKRWDEAVALWEAWLRDPDNRSLTPYVELAKYLEHQAKDYAAAAAVVEEALWLVRQRQRLSRRRAPTPEEQDLLARAQRLAKKRERQAGAP</sequence>